<comment type="similarity">
    <text evidence="1">Belongs to the DprA/Smf family.</text>
</comment>
<dbReference type="Pfam" id="PF02481">
    <property type="entry name" value="DNA_processg_A"/>
    <property type="match status" value="1"/>
</dbReference>
<feature type="domain" description="Smf/DprA SLOG" evidence="2">
    <location>
        <begin position="125"/>
        <end position="334"/>
    </location>
</feature>
<evidence type="ECO:0000256" key="1">
    <source>
        <dbReference type="ARBA" id="ARBA00006525"/>
    </source>
</evidence>
<dbReference type="SUPFAM" id="SSF102405">
    <property type="entry name" value="MCP/YpsA-like"/>
    <property type="match status" value="1"/>
</dbReference>
<dbReference type="NCBIfam" id="TIGR00732">
    <property type="entry name" value="dprA"/>
    <property type="match status" value="1"/>
</dbReference>
<dbReference type="InterPro" id="IPR057666">
    <property type="entry name" value="DrpA_SLOG"/>
</dbReference>
<dbReference type="EMBL" id="FWDO01000005">
    <property type="protein sequence ID" value="SLM19449.1"/>
    <property type="molecule type" value="Genomic_DNA"/>
</dbReference>
<gene>
    <name evidence="3" type="ORF">SPIRO4BDMA_50964</name>
</gene>
<accession>A0A3P3XTN8</accession>
<protein>
    <recommendedName>
        <fullName evidence="2">Smf/DprA SLOG domain-containing protein</fullName>
    </recommendedName>
</protein>
<organism evidence="3">
    <name type="scientific">uncultured spirochete</name>
    <dbReference type="NCBI Taxonomy" id="156406"/>
    <lineage>
        <taxon>Bacteria</taxon>
        <taxon>Pseudomonadati</taxon>
        <taxon>Spirochaetota</taxon>
        <taxon>Spirochaetia</taxon>
        <taxon>Spirochaetales</taxon>
        <taxon>environmental samples</taxon>
    </lineage>
</organism>
<dbReference type="GO" id="GO:0009294">
    <property type="term" value="P:DNA-mediated transformation"/>
    <property type="evidence" value="ECO:0007669"/>
    <property type="project" value="InterPro"/>
</dbReference>
<dbReference type="InterPro" id="IPR003488">
    <property type="entry name" value="DprA"/>
</dbReference>
<reference evidence="3" key="1">
    <citation type="submission" date="2017-02" db="EMBL/GenBank/DDBJ databases">
        <authorList>
            <person name="Regsiter A."/>
            <person name="William W."/>
        </authorList>
    </citation>
    <scope>NUCLEOTIDE SEQUENCE</scope>
    <source>
        <strain evidence="3">BdmA 4</strain>
    </source>
</reference>
<name>A0A3P3XTN8_9SPIR</name>
<evidence type="ECO:0000259" key="2">
    <source>
        <dbReference type="Pfam" id="PF02481"/>
    </source>
</evidence>
<dbReference type="PANTHER" id="PTHR43022:SF1">
    <property type="entry name" value="PROTEIN SMF"/>
    <property type="match status" value="1"/>
</dbReference>
<dbReference type="Gene3D" id="3.40.50.450">
    <property type="match status" value="1"/>
</dbReference>
<dbReference type="PANTHER" id="PTHR43022">
    <property type="entry name" value="PROTEIN SMF"/>
    <property type="match status" value="1"/>
</dbReference>
<proteinExistence type="inferred from homology"/>
<dbReference type="AlphaFoldDB" id="A0A3P3XTN8"/>
<sequence length="361" mass="39270">MKAACVVRRVNPCGGSSKMAHEKPHKVRSALIQAELDRISTALPPLDSFSLPFKLAMQRLHFLSWQERILLLEQIQSRENFLSLGLAEIESFLYRSVHARLPDMARVWEQAERDAEFLRRFGAHFICVTEKEYPPLLRETYSAPFGLFVRGDFRSLCWPPVTVVGTRMPTWTGVRVAVRLAKEAADAGLSVVSGLARGVDAAAHRGALQSGVSPTIAVLPCGLDRIYPPSNAPLAAAMLDAGGCLVTEYPPGVSLDRYRFPERNRILAGFSKLTLVVEAPEKSGALITAELALSEGRDVAIAAACLGSSRNAGADALAREGACAVHNGDEVVALLKGAGAWNWVFETGSTARCSRRSFEWQ</sequence>
<evidence type="ECO:0000313" key="3">
    <source>
        <dbReference type="EMBL" id="SLM19449.1"/>
    </source>
</evidence>